<name>A0A1G8BUH8_9PSED</name>
<feature type="compositionally biased region" description="Acidic residues" evidence="1">
    <location>
        <begin position="70"/>
        <end position="85"/>
    </location>
</feature>
<dbReference type="Proteomes" id="UP000199636">
    <property type="component" value="Unassembled WGS sequence"/>
</dbReference>
<dbReference type="RefSeq" id="WP_090259983.1">
    <property type="nucleotide sequence ID" value="NZ_FNDS01000001.1"/>
</dbReference>
<organism evidence="2 3">
    <name type="scientific">Pseudomonas panipatensis</name>
    <dbReference type="NCBI Taxonomy" id="428992"/>
    <lineage>
        <taxon>Bacteria</taxon>
        <taxon>Pseudomonadati</taxon>
        <taxon>Pseudomonadota</taxon>
        <taxon>Gammaproteobacteria</taxon>
        <taxon>Pseudomonadales</taxon>
        <taxon>Pseudomonadaceae</taxon>
        <taxon>Pseudomonas</taxon>
    </lineage>
</organism>
<sequence>MLPPIPSSLQPVTAQQDPPRSRPEVAPVAPVEAVSADAAVTLQRRPAELQPEEEYRRRRRRASASVEASPEADEAPADERVEEVEDAPRKGLWIDIEV</sequence>
<dbReference type="AlphaFoldDB" id="A0A1G8BUH8"/>
<feature type="compositionally biased region" description="Low complexity" evidence="1">
    <location>
        <begin position="24"/>
        <end position="40"/>
    </location>
</feature>
<gene>
    <name evidence="2" type="ORF">SAMN05216272_101235</name>
</gene>
<evidence type="ECO:0000313" key="2">
    <source>
        <dbReference type="EMBL" id="SDH36855.1"/>
    </source>
</evidence>
<keyword evidence="3" id="KW-1185">Reference proteome</keyword>
<accession>A0A1G8BUH8</accession>
<evidence type="ECO:0000313" key="3">
    <source>
        <dbReference type="Proteomes" id="UP000199636"/>
    </source>
</evidence>
<evidence type="ECO:0008006" key="4">
    <source>
        <dbReference type="Google" id="ProtNLM"/>
    </source>
</evidence>
<feature type="compositionally biased region" description="Polar residues" evidence="1">
    <location>
        <begin position="7"/>
        <end position="16"/>
    </location>
</feature>
<dbReference type="EMBL" id="FNDS01000001">
    <property type="protein sequence ID" value="SDH36855.1"/>
    <property type="molecule type" value="Genomic_DNA"/>
</dbReference>
<proteinExistence type="predicted"/>
<dbReference type="STRING" id="428992.SAMN05216272_101235"/>
<protein>
    <recommendedName>
        <fullName evidence="4">Aspartate-semialdehyde dehydrogenase</fullName>
    </recommendedName>
</protein>
<reference evidence="3" key="1">
    <citation type="submission" date="2016-10" db="EMBL/GenBank/DDBJ databases">
        <authorList>
            <person name="Varghese N."/>
            <person name="Submissions S."/>
        </authorList>
    </citation>
    <scope>NUCLEOTIDE SEQUENCE [LARGE SCALE GENOMIC DNA]</scope>
    <source>
        <strain evidence="3">CCM 7469</strain>
    </source>
</reference>
<feature type="region of interest" description="Disordered" evidence="1">
    <location>
        <begin position="1"/>
        <end position="98"/>
    </location>
</feature>
<evidence type="ECO:0000256" key="1">
    <source>
        <dbReference type="SAM" id="MobiDB-lite"/>
    </source>
</evidence>